<proteinExistence type="predicted"/>
<dbReference type="Gramene" id="VVA28301">
    <property type="protein sequence ID" value="VVA28301"/>
    <property type="gene ID" value="Prudul26B024562"/>
</dbReference>
<dbReference type="InParanoid" id="A0A5E4FMF6"/>
<gene>
    <name evidence="1" type="ORF">ALMOND_2B024562</name>
</gene>
<evidence type="ECO:0000313" key="2">
    <source>
        <dbReference type="Proteomes" id="UP000327085"/>
    </source>
</evidence>
<dbReference type="InterPro" id="IPR043502">
    <property type="entry name" value="DNA/RNA_pol_sf"/>
</dbReference>
<sequence>MKEVHALFRVWILERKKVVAKKKLSLLFTMQLKSGLRKNEETFLAALVEIKPDKIVEVPDCVNEVLDEFEVIIALELPKQLLPRRATDHKIELIPGSRAPTQAPYRMAPFELVELRKQLNELLEAGLIQPLKAPYGAPVLFQRKAKETLRICVDYRALNK</sequence>
<feature type="non-terminal residue" evidence="1">
    <location>
        <position position="160"/>
    </location>
</feature>
<dbReference type="PANTHER" id="PTHR15503">
    <property type="entry name" value="LDOC1 RELATED"/>
    <property type="match status" value="1"/>
</dbReference>
<dbReference type="AlphaFoldDB" id="A0A5E4FMF6"/>
<dbReference type="EMBL" id="CABIKO010000138">
    <property type="protein sequence ID" value="VVA28301.1"/>
    <property type="molecule type" value="Genomic_DNA"/>
</dbReference>
<organism evidence="1 2">
    <name type="scientific">Prunus dulcis</name>
    <name type="common">Almond</name>
    <name type="synonym">Amygdalus dulcis</name>
    <dbReference type="NCBI Taxonomy" id="3755"/>
    <lineage>
        <taxon>Eukaryota</taxon>
        <taxon>Viridiplantae</taxon>
        <taxon>Streptophyta</taxon>
        <taxon>Embryophyta</taxon>
        <taxon>Tracheophyta</taxon>
        <taxon>Spermatophyta</taxon>
        <taxon>Magnoliopsida</taxon>
        <taxon>eudicotyledons</taxon>
        <taxon>Gunneridae</taxon>
        <taxon>Pentapetalae</taxon>
        <taxon>rosids</taxon>
        <taxon>fabids</taxon>
        <taxon>Rosales</taxon>
        <taxon>Rosaceae</taxon>
        <taxon>Amygdaloideae</taxon>
        <taxon>Amygdaleae</taxon>
        <taxon>Prunus</taxon>
    </lineage>
</organism>
<dbReference type="InterPro" id="IPR032567">
    <property type="entry name" value="RTL1-rel"/>
</dbReference>
<name>A0A5E4FMF6_PRUDU</name>
<dbReference type="PANTHER" id="PTHR15503:SF22">
    <property type="entry name" value="TRANSPOSON TY3-I GAG POLYPROTEIN"/>
    <property type="match status" value="1"/>
</dbReference>
<accession>A0A5E4FMF6</accession>
<protein>
    <submittedName>
        <fullName evidence="1">PREDICTED: reverse mRNAase</fullName>
    </submittedName>
</protein>
<dbReference type="Gene3D" id="3.10.10.10">
    <property type="entry name" value="HIV Type 1 Reverse Transcriptase, subunit A, domain 1"/>
    <property type="match status" value="1"/>
</dbReference>
<reference evidence="2" key="1">
    <citation type="journal article" date="2020" name="Plant J.">
        <title>Transposons played a major role in the diversification between the closely related almond and peach genomes: results from the almond genome sequence.</title>
        <authorList>
            <person name="Alioto T."/>
            <person name="Alexiou K.G."/>
            <person name="Bardil A."/>
            <person name="Barteri F."/>
            <person name="Castanera R."/>
            <person name="Cruz F."/>
            <person name="Dhingra A."/>
            <person name="Duval H."/>
            <person name="Fernandez I Marti A."/>
            <person name="Frias L."/>
            <person name="Galan B."/>
            <person name="Garcia J.L."/>
            <person name="Howad W."/>
            <person name="Gomez-Garrido J."/>
            <person name="Gut M."/>
            <person name="Julca I."/>
            <person name="Morata J."/>
            <person name="Puigdomenech P."/>
            <person name="Ribeca P."/>
            <person name="Rubio Cabetas M.J."/>
            <person name="Vlasova A."/>
            <person name="Wirthensohn M."/>
            <person name="Garcia-Mas J."/>
            <person name="Gabaldon T."/>
            <person name="Casacuberta J.M."/>
            <person name="Arus P."/>
        </authorList>
    </citation>
    <scope>NUCLEOTIDE SEQUENCE [LARGE SCALE GENOMIC DNA]</scope>
    <source>
        <strain evidence="2">cv. Texas</strain>
    </source>
</reference>
<evidence type="ECO:0000313" key="1">
    <source>
        <dbReference type="EMBL" id="VVA28301.1"/>
    </source>
</evidence>
<dbReference type="SUPFAM" id="SSF56672">
    <property type="entry name" value="DNA/RNA polymerases"/>
    <property type="match status" value="1"/>
</dbReference>
<dbReference type="Proteomes" id="UP000327085">
    <property type="component" value="Chromosome 1"/>
</dbReference>